<dbReference type="PANTHER" id="PTHR46233:SF3">
    <property type="entry name" value="HYDROXYACYLGLUTATHIONE HYDROLASE GLOC"/>
    <property type="match status" value="1"/>
</dbReference>
<dbReference type="Pfam" id="PF00753">
    <property type="entry name" value="Lactamase_B"/>
    <property type="match status" value="1"/>
</dbReference>
<dbReference type="InterPro" id="IPR036866">
    <property type="entry name" value="RibonucZ/Hydroxyglut_hydro"/>
</dbReference>
<dbReference type="PATRIC" id="fig|888050.3.peg.1424"/>
<dbReference type="OrthoDB" id="2971563at2"/>
<evidence type="ECO:0000313" key="6">
    <source>
        <dbReference type="EMBL" id="ENO17578.1"/>
    </source>
</evidence>
<dbReference type="STRING" id="888050.HMPREF9004_1488"/>
<keyword evidence="7" id="KW-1185">Reference proteome</keyword>
<dbReference type="RefSeq" id="WP_005963895.1">
    <property type="nucleotide sequence ID" value="NZ_CP040505.1"/>
</dbReference>
<comment type="caution">
    <text evidence="6">The sequence shown here is derived from an EMBL/GenBank/DDBJ whole genome shotgun (WGS) entry which is preliminary data.</text>
</comment>
<evidence type="ECO:0000256" key="1">
    <source>
        <dbReference type="ARBA" id="ARBA00001947"/>
    </source>
</evidence>
<dbReference type="HOGENOM" id="CLU_030571_5_0_11"/>
<dbReference type="eggNOG" id="COG0491">
    <property type="taxonomic scope" value="Bacteria"/>
</dbReference>
<dbReference type="PANTHER" id="PTHR46233">
    <property type="entry name" value="HYDROXYACYLGLUTATHIONE HYDROLASE GLOC"/>
    <property type="match status" value="1"/>
</dbReference>
<feature type="domain" description="Metallo-beta-lactamase" evidence="5">
    <location>
        <begin position="12"/>
        <end position="215"/>
    </location>
</feature>
<name>N6X8V5_9ACTO</name>
<evidence type="ECO:0000256" key="4">
    <source>
        <dbReference type="ARBA" id="ARBA00022833"/>
    </source>
</evidence>
<dbReference type="Proteomes" id="UP000013015">
    <property type="component" value="Unassembled WGS sequence"/>
</dbReference>
<dbReference type="AlphaFoldDB" id="N6X8V5"/>
<evidence type="ECO:0000256" key="2">
    <source>
        <dbReference type="ARBA" id="ARBA00022723"/>
    </source>
</evidence>
<evidence type="ECO:0000313" key="7">
    <source>
        <dbReference type="Proteomes" id="UP000013015"/>
    </source>
</evidence>
<gene>
    <name evidence="6" type="ORF">HMPREF9004_1488</name>
</gene>
<keyword evidence="4" id="KW-0862">Zinc</keyword>
<keyword evidence="2" id="KW-0479">Metal-binding</keyword>
<dbReference type="SMART" id="SM00849">
    <property type="entry name" value="Lactamase_B"/>
    <property type="match status" value="1"/>
</dbReference>
<dbReference type="SUPFAM" id="SSF56281">
    <property type="entry name" value="Metallo-hydrolase/oxidoreductase"/>
    <property type="match status" value="1"/>
</dbReference>
<dbReference type="GO" id="GO:0046872">
    <property type="term" value="F:metal ion binding"/>
    <property type="evidence" value="ECO:0007669"/>
    <property type="project" value="UniProtKB-KW"/>
</dbReference>
<evidence type="ECO:0000256" key="3">
    <source>
        <dbReference type="ARBA" id="ARBA00022801"/>
    </source>
</evidence>
<protein>
    <recommendedName>
        <fullName evidence="5">Metallo-beta-lactamase domain-containing protein</fullName>
    </recommendedName>
</protein>
<comment type="cofactor">
    <cofactor evidence="1">
        <name>Zn(2+)</name>
        <dbReference type="ChEBI" id="CHEBI:29105"/>
    </cofactor>
</comment>
<dbReference type="GO" id="GO:0016787">
    <property type="term" value="F:hydrolase activity"/>
    <property type="evidence" value="ECO:0007669"/>
    <property type="project" value="UniProtKB-KW"/>
</dbReference>
<dbReference type="InterPro" id="IPR001279">
    <property type="entry name" value="Metallo-B-lactamas"/>
</dbReference>
<reference evidence="6 7" key="1">
    <citation type="submission" date="2013-03" db="EMBL/GenBank/DDBJ databases">
        <title>Reference genome for the Human Microbiome Project.</title>
        <authorList>
            <person name="Aqrawi P."/>
            <person name="Ayvaz T."/>
            <person name="Bess C."/>
            <person name="Blankenburg K."/>
            <person name="Coyle M."/>
            <person name="Deng J."/>
            <person name="Forbes L."/>
            <person name="Fowler G."/>
            <person name="Francisco L."/>
            <person name="Fu Q."/>
            <person name="Gibbs R."/>
            <person name="Gross S."/>
            <person name="Gubbala S."/>
            <person name="Hale W."/>
            <person name="Hemphill L."/>
            <person name="Highlander S."/>
            <person name="Hirani K."/>
            <person name="Jackson L."/>
            <person name="Jakkamsetti A."/>
            <person name="Javaid M."/>
            <person name="Jayaseelan J.C."/>
            <person name="Jiang H."/>
            <person name="Joshi V."/>
            <person name="Korchina V."/>
            <person name="Kovar C."/>
            <person name="Lara F."/>
            <person name="Lee S."/>
            <person name="Liu Y."/>
            <person name="Mata R."/>
            <person name="Mathew T."/>
            <person name="Munidasa M."/>
            <person name="Muzny D."/>
            <person name="Nazareth L."/>
            <person name="Ngo R."/>
            <person name="Nguyen L."/>
            <person name="Nguyen N."/>
            <person name="Okwuonu G."/>
            <person name="Ongeri F."/>
            <person name="Palculict T."/>
            <person name="Patil S."/>
            <person name="Petrosino J."/>
            <person name="Pham C."/>
            <person name="Pham P."/>
            <person name="Pu L.-L."/>
            <person name="Qin X."/>
            <person name="Qu J."/>
            <person name="Reid J."/>
            <person name="Ross M."/>
            <person name="Ruth R."/>
            <person name="Saada N."/>
            <person name="San Lucas F."/>
            <person name="Santibanez J."/>
            <person name="Shang Y."/>
            <person name="Simmons D."/>
            <person name="Song X.-Z."/>
            <person name="Tang L.-Y."/>
            <person name="Thornton R."/>
            <person name="Warren J."/>
            <person name="Weissenberger G."/>
            <person name="Wilczek-Boney K."/>
            <person name="Worley K."/>
            <person name="Youmans B."/>
            <person name="Zhang J."/>
            <person name="Zhang L."/>
            <person name="Zhao Z."/>
            <person name="Zhou C."/>
            <person name="Zhu D."/>
            <person name="Zhu Y."/>
        </authorList>
    </citation>
    <scope>NUCLEOTIDE SEQUENCE [LARGE SCALE GENOMIC DNA]</scope>
    <source>
        <strain evidence="6 7">F0333</strain>
    </source>
</reference>
<evidence type="ECO:0000259" key="5">
    <source>
        <dbReference type="SMART" id="SM00849"/>
    </source>
</evidence>
<proteinExistence type="predicted"/>
<sequence>MRLHVITSRFFAANCVVIVAQDSDRALVVDPSAGIRKEIRTVLEAEGASVAGVLATHGHPDHVWDCAEIASWAGEVPAPVWIPGPDRYRMEDPLAHVGMPAPLELCTWREPSDLRDFPAGSVELVEGLWMKMVPAPGHTEGSSVFIGHCDFEVLAKGRVIASSQVPAPWALAGDVIFAGSVGRTDLPGGDEYQMRHSLRTLSNALDPETLLIPGHGPITSLAREIETNPYLRRARQIG</sequence>
<accession>N6X8V5</accession>
<dbReference type="EMBL" id="AQHZ01000024">
    <property type="protein sequence ID" value="ENO17578.1"/>
    <property type="molecule type" value="Genomic_DNA"/>
</dbReference>
<dbReference type="InterPro" id="IPR051453">
    <property type="entry name" value="MBL_Glyoxalase_II"/>
</dbReference>
<organism evidence="6 7">
    <name type="scientific">Schaalia cardiffensis F0333</name>
    <dbReference type="NCBI Taxonomy" id="888050"/>
    <lineage>
        <taxon>Bacteria</taxon>
        <taxon>Bacillati</taxon>
        <taxon>Actinomycetota</taxon>
        <taxon>Actinomycetes</taxon>
        <taxon>Actinomycetales</taxon>
        <taxon>Actinomycetaceae</taxon>
        <taxon>Schaalia</taxon>
    </lineage>
</organism>
<keyword evidence="3" id="KW-0378">Hydrolase</keyword>
<dbReference type="CDD" id="cd06262">
    <property type="entry name" value="metallo-hydrolase-like_MBL-fold"/>
    <property type="match status" value="1"/>
</dbReference>
<dbReference type="Gene3D" id="3.60.15.10">
    <property type="entry name" value="Ribonuclease Z/Hydroxyacylglutathione hydrolase-like"/>
    <property type="match status" value="1"/>
</dbReference>